<reference evidence="11" key="1">
    <citation type="journal article" date="2021" name="PeerJ">
        <title>Extensive microbial diversity within the chicken gut microbiome revealed by metagenomics and culture.</title>
        <authorList>
            <person name="Gilroy R."/>
            <person name="Ravi A."/>
            <person name="Getino M."/>
            <person name="Pursley I."/>
            <person name="Horton D.L."/>
            <person name="Alikhan N.F."/>
            <person name="Baker D."/>
            <person name="Gharbi K."/>
            <person name="Hall N."/>
            <person name="Watson M."/>
            <person name="Adriaenssens E.M."/>
            <person name="Foster-Nyarko E."/>
            <person name="Jarju S."/>
            <person name="Secka A."/>
            <person name="Antonio M."/>
            <person name="Oren A."/>
            <person name="Chaudhuri R.R."/>
            <person name="La Ragione R."/>
            <person name="Hildebrand F."/>
            <person name="Pallen M.J."/>
        </authorList>
    </citation>
    <scope>NUCLEOTIDE SEQUENCE</scope>
    <source>
        <strain evidence="11">CHK195-9823</strain>
    </source>
</reference>
<dbReference type="SMART" id="SM00382">
    <property type="entry name" value="AAA"/>
    <property type="match status" value="1"/>
</dbReference>
<evidence type="ECO:0000256" key="7">
    <source>
        <dbReference type="ARBA" id="ARBA00023004"/>
    </source>
</evidence>
<comment type="caution">
    <text evidence="11">The sequence shown here is derived from an EMBL/GenBank/DDBJ whole genome shotgun (WGS) entry which is preliminary data.</text>
</comment>
<sequence length="244" mass="27772">MDPLFVKKVCIDWTRVPVNSYLNHIPALKGVEEISFRSPVTYFAGENGTGKSTLLEGIAVAYGFNPEGGSRNYSFSTYDTHSELWEAITLVRGIRQKKWGYFLRAESFYNVATKEMEYADGSHPSMNFHERSHGESFLALMQSRLSSPGLYILDEPEAALSPQRQLTLLLEMKKAVEIGAQFVIASHSPILLGYPGAEILSFDRGRIEKIQYEETESYQVTEMFINNREYLLKRLFSNEQEDGE</sequence>
<dbReference type="InterPro" id="IPR003959">
    <property type="entry name" value="ATPase_AAA_core"/>
</dbReference>
<dbReference type="GO" id="GO:0006302">
    <property type="term" value="P:double-strand break repair"/>
    <property type="evidence" value="ECO:0007669"/>
    <property type="project" value="InterPro"/>
</dbReference>
<feature type="domain" description="ABC transporter" evidence="10">
    <location>
        <begin position="6"/>
        <end position="229"/>
    </location>
</feature>
<dbReference type="InterPro" id="IPR038729">
    <property type="entry name" value="Rad50/SbcC_AAA"/>
</dbReference>
<dbReference type="InterPro" id="IPR003439">
    <property type="entry name" value="ABC_transporter-like_ATP-bd"/>
</dbReference>
<evidence type="ECO:0000256" key="5">
    <source>
        <dbReference type="ARBA" id="ARBA00022741"/>
    </source>
</evidence>
<dbReference type="GO" id="GO:0016887">
    <property type="term" value="F:ATP hydrolysis activity"/>
    <property type="evidence" value="ECO:0007669"/>
    <property type="project" value="InterPro"/>
</dbReference>
<dbReference type="CDD" id="cd00267">
    <property type="entry name" value="ABC_ATPase"/>
    <property type="match status" value="1"/>
</dbReference>
<dbReference type="SUPFAM" id="SSF52540">
    <property type="entry name" value="P-loop containing nucleoside triphosphate hydrolases"/>
    <property type="match status" value="1"/>
</dbReference>
<keyword evidence="7" id="KW-0408">Iron</keyword>
<dbReference type="Proteomes" id="UP000886814">
    <property type="component" value="Unassembled WGS sequence"/>
</dbReference>
<keyword evidence="5" id="KW-0547">Nucleotide-binding</keyword>
<dbReference type="GO" id="GO:0006826">
    <property type="term" value="P:iron ion transport"/>
    <property type="evidence" value="ECO:0007669"/>
    <property type="project" value="UniProtKB-KW"/>
</dbReference>
<organism evidence="11 12">
    <name type="scientific">Candidatus Blautia stercorigallinarum</name>
    <dbReference type="NCBI Taxonomy" id="2838501"/>
    <lineage>
        <taxon>Bacteria</taxon>
        <taxon>Bacillati</taxon>
        <taxon>Bacillota</taxon>
        <taxon>Clostridia</taxon>
        <taxon>Lachnospirales</taxon>
        <taxon>Lachnospiraceae</taxon>
        <taxon>Blautia</taxon>
    </lineage>
</organism>
<evidence type="ECO:0000256" key="6">
    <source>
        <dbReference type="ARBA" id="ARBA00022840"/>
    </source>
</evidence>
<dbReference type="EMBL" id="DXIQ01000090">
    <property type="protein sequence ID" value="HIV39860.1"/>
    <property type="molecule type" value="Genomic_DNA"/>
</dbReference>
<reference evidence="11" key="2">
    <citation type="submission" date="2021-04" db="EMBL/GenBank/DDBJ databases">
        <authorList>
            <person name="Gilroy R."/>
        </authorList>
    </citation>
    <scope>NUCLEOTIDE SEQUENCE</scope>
    <source>
        <strain evidence="11">CHK195-9823</strain>
    </source>
</reference>
<comment type="subcellular location">
    <subcellularLocation>
        <location evidence="1">Cell membrane</location>
        <topology evidence="1">Peripheral membrane protein</topology>
    </subcellularLocation>
</comment>
<keyword evidence="6" id="KW-0067">ATP-binding</keyword>
<accession>A0A9D1PEP6</accession>
<dbReference type="Pfam" id="PF13304">
    <property type="entry name" value="AAA_21"/>
    <property type="match status" value="1"/>
</dbReference>
<dbReference type="InterPro" id="IPR027417">
    <property type="entry name" value="P-loop_NTPase"/>
</dbReference>
<dbReference type="Pfam" id="PF13476">
    <property type="entry name" value="AAA_23"/>
    <property type="match status" value="1"/>
</dbReference>
<protein>
    <submittedName>
        <fullName evidence="11">AAA family ATPase</fullName>
    </submittedName>
</protein>
<dbReference type="PANTHER" id="PTHR42771:SF2">
    <property type="entry name" value="IRON(3+)-HYDROXAMATE IMPORT ATP-BINDING PROTEIN FHUC"/>
    <property type="match status" value="1"/>
</dbReference>
<dbReference type="AlphaFoldDB" id="A0A9D1PEP6"/>
<dbReference type="GO" id="GO:0005524">
    <property type="term" value="F:ATP binding"/>
    <property type="evidence" value="ECO:0007669"/>
    <property type="project" value="UniProtKB-KW"/>
</dbReference>
<evidence type="ECO:0000256" key="2">
    <source>
        <dbReference type="ARBA" id="ARBA00022448"/>
    </source>
</evidence>
<keyword evidence="9" id="KW-0472">Membrane</keyword>
<dbReference type="Gene3D" id="3.40.50.300">
    <property type="entry name" value="P-loop containing nucleotide triphosphate hydrolases"/>
    <property type="match status" value="2"/>
</dbReference>
<evidence type="ECO:0000256" key="3">
    <source>
        <dbReference type="ARBA" id="ARBA00022475"/>
    </source>
</evidence>
<proteinExistence type="predicted"/>
<evidence type="ECO:0000313" key="11">
    <source>
        <dbReference type="EMBL" id="HIV39860.1"/>
    </source>
</evidence>
<dbReference type="PROSITE" id="PS50893">
    <property type="entry name" value="ABC_TRANSPORTER_2"/>
    <property type="match status" value="1"/>
</dbReference>
<dbReference type="PANTHER" id="PTHR42771">
    <property type="entry name" value="IRON(3+)-HYDROXAMATE IMPORT ATP-BINDING PROTEIN FHUC"/>
    <property type="match status" value="1"/>
</dbReference>
<evidence type="ECO:0000256" key="8">
    <source>
        <dbReference type="ARBA" id="ARBA00023065"/>
    </source>
</evidence>
<dbReference type="InterPro" id="IPR051535">
    <property type="entry name" value="Siderophore_ABC-ATPase"/>
</dbReference>
<dbReference type="GO" id="GO:0005886">
    <property type="term" value="C:plasma membrane"/>
    <property type="evidence" value="ECO:0007669"/>
    <property type="project" value="UniProtKB-SubCell"/>
</dbReference>
<evidence type="ECO:0000256" key="4">
    <source>
        <dbReference type="ARBA" id="ARBA00022496"/>
    </source>
</evidence>
<evidence type="ECO:0000313" key="12">
    <source>
        <dbReference type="Proteomes" id="UP000886814"/>
    </source>
</evidence>
<keyword evidence="8" id="KW-0406">Ion transport</keyword>
<keyword evidence="4" id="KW-0410">Iron transport</keyword>
<gene>
    <name evidence="11" type="ORF">H9747_12860</name>
</gene>
<dbReference type="InterPro" id="IPR003593">
    <property type="entry name" value="AAA+_ATPase"/>
</dbReference>
<name>A0A9D1PEP6_9FIRM</name>
<keyword evidence="2" id="KW-0813">Transport</keyword>
<evidence type="ECO:0000256" key="9">
    <source>
        <dbReference type="ARBA" id="ARBA00023136"/>
    </source>
</evidence>
<evidence type="ECO:0000256" key="1">
    <source>
        <dbReference type="ARBA" id="ARBA00004202"/>
    </source>
</evidence>
<evidence type="ECO:0000259" key="10">
    <source>
        <dbReference type="PROSITE" id="PS50893"/>
    </source>
</evidence>
<keyword evidence="3" id="KW-1003">Cell membrane</keyword>